<organism evidence="1 2">
    <name type="scientific">Ureibacillus sinduriensis BLB-1 = JCM 15800</name>
    <dbReference type="NCBI Taxonomy" id="1384057"/>
    <lineage>
        <taxon>Bacteria</taxon>
        <taxon>Bacillati</taxon>
        <taxon>Bacillota</taxon>
        <taxon>Bacilli</taxon>
        <taxon>Bacillales</taxon>
        <taxon>Caryophanaceae</taxon>
        <taxon>Ureibacillus</taxon>
    </lineage>
</organism>
<dbReference type="Proteomes" id="UP000030408">
    <property type="component" value="Unassembled WGS sequence"/>
</dbReference>
<comment type="caution">
    <text evidence="1">The sequence shown here is derived from an EMBL/GenBank/DDBJ whole genome shotgun (WGS) entry which is preliminary data.</text>
</comment>
<protein>
    <recommendedName>
        <fullName evidence="3">YhzD-like protein</fullName>
    </recommendedName>
</protein>
<dbReference type="eggNOG" id="ENOG5032ZMX">
    <property type="taxonomic scope" value="Bacteria"/>
</dbReference>
<dbReference type="EMBL" id="JPVO01000049">
    <property type="protein sequence ID" value="KGR75763.1"/>
    <property type="molecule type" value="Genomic_DNA"/>
</dbReference>
<dbReference type="STRING" id="1384057.CD33_09675"/>
<evidence type="ECO:0000313" key="1">
    <source>
        <dbReference type="EMBL" id="KGR75763.1"/>
    </source>
</evidence>
<dbReference type="Pfam" id="PF14120">
    <property type="entry name" value="YhzD"/>
    <property type="match status" value="1"/>
</dbReference>
<gene>
    <name evidence="1" type="ORF">CD33_09675</name>
</gene>
<dbReference type="OrthoDB" id="2355652at2"/>
<name>A0A0A3HZF7_9BACL</name>
<dbReference type="InterPro" id="IPR025544">
    <property type="entry name" value="YhzD"/>
</dbReference>
<accession>A0A0A3HZF7</accession>
<proteinExistence type="predicted"/>
<reference evidence="1 2" key="1">
    <citation type="submission" date="2014-02" db="EMBL/GenBank/DDBJ databases">
        <title>Draft genome sequence of Lysinibacillus sinduriensis JCM 15800.</title>
        <authorList>
            <person name="Zhang F."/>
            <person name="Wang G."/>
            <person name="Zhang L."/>
        </authorList>
    </citation>
    <scope>NUCLEOTIDE SEQUENCE [LARGE SCALE GENOMIC DNA]</scope>
    <source>
        <strain evidence="1 2">JCM 15800</strain>
    </source>
</reference>
<dbReference type="AlphaFoldDB" id="A0A0A3HZF7"/>
<evidence type="ECO:0000313" key="2">
    <source>
        <dbReference type="Proteomes" id="UP000030408"/>
    </source>
</evidence>
<dbReference type="RefSeq" id="WP_036200283.1">
    <property type="nucleotide sequence ID" value="NZ_AVCY01000007.1"/>
</dbReference>
<keyword evidence="2" id="KW-1185">Reference proteome</keyword>
<sequence length="61" mass="7193">MENFRFTAFEKTGEILFDEVWTFESEEIAKIEGQKQVEEKGVENKTHRLVNSTGKLFLFHV</sequence>
<evidence type="ECO:0008006" key="3">
    <source>
        <dbReference type="Google" id="ProtNLM"/>
    </source>
</evidence>